<dbReference type="Gene3D" id="1.10.530.10">
    <property type="match status" value="1"/>
</dbReference>
<feature type="compositionally biased region" description="Polar residues" evidence="1">
    <location>
        <begin position="103"/>
        <end position="115"/>
    </location>
</feature>
<dbReference type="EMBL" id="BSCH01000033">
    <property type="protein sequence ID" value="GLG92040.1"/>
    <property type="molecule type" value="Genomic_DNA"/>
</dbReference>
<evidence type="ECO:0000259" key="4">
    <source>
        <dbReference type="Pfam" id="PF13702"/>
    </source>
</evidence>
<reference evidence="5" key="3">
    <citation type="journal article" date="2023" name="Int. J. Syst. Evol. Microbiol.">
        <title>Sellimonas catena sp. nov., isolated from human faeces.</title>
        <authorList>
            <person name="Hisatomi A."/>
            <person name="Ohkuma M."/>
            <person name="Sakamoto M."/>
        </authorList>
    </citation>
    <scope>NUCLEOTIDE SEQUENCE</scope>
    <source>
        <strain evidence="5">18CBH55</strain>
    </source>
</reference>
<dbReference type="InterPro" id="IPR023346">
    <property type="entry name" value="Lysozyme-like_dom_sf"/>
</dbReference>
<feature type="transmembrane region" description="Helical" evidence="2">
    <location>
        <begin position="262"/>
        <end position="287"/>
    </location>
</feature>
<organism evidence="5 6">
    <name type="scientific">Sellimonas catena</name>
    <dbReference type="NCBI Taxonomy" id="2994035"/>
    <lineage>
        <taxon>Bacteria</taxon>
        <taxon>Bacillati</taxon>
        <taxon>Bacillota</taxon>
        <taxon>Clostridia</taxon>
        <taxon>Lachnospirales</taxon>
        <taxon>Lachnospiraceae</taxon>
        <taxon>Sellimonas</taxon>
    </lineage>
</organism>
<accession>A0A9W6CGT2</accession>
<dbReference type="InterPro" id="IPR038765">
    <property type="entry name" value="Papain-like_cys_pep_sf"/>
</dbReference>
<keyword evidence="2" id="KW-0812">Transmembrane</keyword>
<reference evidence="5" key="1">
    <citation type="submission" date="2022-11" db="EMBL/GenBank/DDBJ databases">
        <title>Draft genome sequence of Sellimonas catena strain 18CBH55.</title>
        <authorList>
            <person name="Hisatomi A."/>
            <person name="Ohkuma M."/>
            <person name="Sakamoto M."/>
        </authorList>
    </citation>
    <scope>NUCLEOTIDE SEQUENCE</scope>
    <source>
        <strain evidence="5">18CBH55</strain>
    </source>
</reference>
<proteinExistence type="predicted"/>
<dbReference type="SUPFAM" id="SSF54001">
    <property type="entry name" value="Cysteine proteinases"/>
    <property type="match status" value="1"/>
</dbReference>
<dbReference type="CDD" id="cd16891">
    <property type="entry name" value="CwlT-like"/>
    <property type="match status" value="1"/>
</dbReference>
<evidence type="ECO:0000256" key="1">
    <source>
        <dbReference type="SAM" id="MobiDB-lite"/>
    </source>
</evidence>
<feature type="domain" description="Peptidase C51" evidence="3">
    <location>
        <begin position="491"/>
        <end position="575"/>
    </location>
</feature>
<comment type="caution">
    <text evidence="5">The sequence shown here is derived from an EMBL/GenBank/DDBJ whole genome shotgun (WGS) entry which is preliminary data.</text>
</comment>
<feature type="domain" description="CwlT-like lysozyme" evidence="4">
    <location>
        <begin position="303"/>
        <end position="448"/>
    </location>
</feature>
<evidence type="ECO:0000313" key="6">
    <source>
        <dbReference type="Proteomes" id="UP001145094"/>
    </source>
</evidence>
<dbReference type="InterPro" id="IPR047194">
    <property type="entry name" value="CwlT-like_lysozyme"/>
</dbReference>
<dbReference type="Proteomes" id="UP001145094">
    <property type="component" value="Unassembled WGS sequence"/>
</dbReference>
<reference evidence="5" key="2">
    <citation type="submission" date="2022-11" db="EMBL/GenBank/DDBJ databases">
        <title>Draft genome sequence of Sellimonas catena strain 18CBH55.</title>
        <authorList>
            <person name="Atsushi H."/>
            <person name="Moriya O."/>
            <person name="Mitsuo S."/>
        </authorList>
    </citation>
    <scope>NUCLEOTIDE SEQUENCE</scope>
    <source>
        <strain evidence="5">18CBH55</strain>
    </source>
</reference>
<dbReference type="Pfam" id="PF05257">
    <property type="entry name" value="CHAP"/>
    <property type="match status" value="1"/>
</dbReference>
<evidence type="ECO:0000259" key="3">
    <source>
        <dbReference type="Pfam" id="PF05257"/>
    </source>
</evidence>
<evidence type="ECO:0008006" key="7">
    <source>
        <dbReference type="Google" id="ProtNLM"/>
    </source>
</evidence>
<feature type="compositionally biased region" description="Basic and acidic residues" evidence="1">
    <location>
        <begin position="85"/>
        <end position="101"/>
    </location>
</feature>
<evidence type="ECO:0000256" key="2">
    <source>
        <dbReference type="SAM" id="Phobius"/>
    </source>
</evidence>
<keyword evidence="2" id="KW-0472">Membrane</keyword>
<sequence length="600" mass="64714">MGRTIKTRHVQKDIKVLDKTVTAAEHMKGAYIRTRDSAEQTQGREQGTPVGYAEDQIMEKGERAARGTVQQAGKQGEKVIHAVRERGRAKKEAETFREKNGEPSASSFSSGTEKTYQPKEQMKNRAGAQTGRTAGRQATGGRETVKKGTQIRELPKQTVKTFDRGEKTIKTAHASIKTSGKAAVKGTGRTIRTAERTGRSAVRTTEVAARTAGQGARAAVLTTQRTAAAARQAAIAAVQTAKAAAKAAAAAVKAVIAATKALVSAILAGGWIVVLILIIVILFGALFSMVGGSNSSTVTPVSAEVEAYEPLIRQYARQYGIEEYVELIKAVMMQESGGQGSDPMQASECGYNTRYPNTPNGITDPEYSIDVGIQNLAACLREAGVESPVDMNHIKLALQGYNYGNGYISWAKENYGGYTYANAVEFSEMMAERNGWSSYGDKEYVSHVLRYYVFGRIPTGTGSQAIVQVALTQEGNGGDTYWSWYGFSSREEWCACFVSWCADQCGYIEAGVIPKFSLCSAGMEWFESRGQFMDGSYVPASGDLVFFDWGNDGSVDHVGIVESVVDGNIYTVEGNSGDKVARRSYPIGYGQIVGYGVPAY</sequence>
<dbReference type="Gene3D" id="3.90.1720.10">
    <property type="entry name" value="endopeptidase domain like (from Nostoc punctiforme)"/>
    <property type="match status" value="1"/>
</dbReference>
<protein>
    <recommendedName>
        <fullName evidence="7">CHAP domain-containing protein</fullName>
    </recommendedName>
</protein>
<dbReference type="RefSeq" id="WP_281845961.1">
    <property type="nucleotide sequence ID" value="NZ_BSCH01000033.1"/>
</dbReference>
<feature type="region of interest" description="Disordered" evidence="1">
    <location>
        <begin position="85"/>
        <end position="153"/>
    </location>
</feature>
<keyword evidence="2" id="KW-1133">Transmembrane helix</keyword>
<name>A0A9W6CGT2_9FIRM</name>
<feature type="compositionally biased region" description="Low complexity" evidence="1">
    <location>
        <begin position="125"/>
        <end position="142"/>
    </location>
</feature>
<dbReference type="InterPro" id="IPR007921">
    <property type="entry name" value="CHAP_dom"/>
</dbReference>
<dbReference type="AlphaFoldDB" id="A0A9W6CGT2"/>
<gene>
    <name evidence="5" type="ORF">Selli2_34670</name>
</gene>
<evidence type="ECO:0000313" key="5">
    <source>
        <dbReference type="EMBL" id="GLG92040.1"/>
    </source>
</evidence>
<dbReference type="SUPFAM" id="SSF53955">
    <property type="entry name" value="Lysozyme-like"/>
    <property type="match status" value="1"/>
</dbReference>
<dbReference type="Pfam" id="PF13702">
    <property type="entry name" value="Lysozyme_like"/>
    <property type="match status" value="1"/>
</dbReference>